<organism evidence="4 5">
    <name type="scientific">Candidatus Nitrosocaldus cavascurensis</name>
    <dbReference type="NCBI Taxonomy" id="2058097"/>
    <lineage>
        <taxon>Archaea</taxon>
        <taxon>Nitrososphaerota</taxon>
        <taxon>Nitrososphaeria</taxon>
        <taxon>Candidatus Nitrosocaldales</taxon>
        <taxon>Candidatus Nitrosocaldaceae</taxon>
        <taxon>Candidatus Nitrosocaldus</taxon>
    </lineage>
</organism>
<dbReference type="PRINTS" id="PR00368">
    <property type="entry name" value="FADPNR"/>
</dbReference>
<evidence type="ECO:0000256" key="1">
    <source>
        <dbReference type="ARBA" id="ARBA00022630"/>
    </source>
</evidence>
<evidence type="ECO:0000313" key="4">
    <source>
        <dbReference type="EMBL" id="SPC33642.1"/>
    </source>
</evidence>
<gene>
    <name evidence="4" type="ORF">NCAV_0448</name>
</gene>
<dbReference type="Pfam" id="PF07992">
    <property type="entry name" value="Pyr_redox_2"/>
    <property type="match status" value="1"/>
</dbReference>
<dbReference type="SUPFAM" id="SSF51905">
    <property type="entry name" value="FAD/NAD(P)-binding domain"/>
    <property type="match status" value="1"/>
</dbReference>
<dbReference type="Proteomes" id="UP000236248">
    <property type="component" value="Chromosome NCAV"/>
</dbReference>
<proteinExistence type="predicted"/>
<dbReference type="AlphaFoldDB" id="A0A2K5APS2"/>
<accession>A0A2K5APS2</accession>
<evidence type="ECO:0000259" key="3">
    <source>
        <dbReference type="Pfam" id="PF07992"/>
    </source>
</evidence>
<sequence length="322" mass="35545">MHHDIIVVGGGVAGLSAALFIARQGSDVLVLSQDLGGQLNLIPKLENYPGIILTSGELLARTLEQQVLTFGGKIRYERVESVDAIDDGFKVISNEREYTCKALILALGKVPRELGVEGERRFLGRGLTYATKSEAPFYQGRMVATTGVGNYLVESALLLSRFARKVYVIYRTSKMAGDKEMIEALERKDNIEYVPNSEVIALDGDERLRSITIRDQSGGTKRLEVDGLFVEMGYKVYIEFVKHLVRINQRGEIEVNEYCETSYKGIFAAGDATNVPYKQVIVAAGEGAKAAISAYNYLQRLAGKPGIKADWRKSIGAQVYNF</sequence>
<feature type="domain" description="FAD/NAD(P)-binding" evidence="3">
    <location>
        <begin position="3"/>
        <end position="287"/>
    </location>
</feature>
<dbReference type="PRINTS" id="PR00469">
    <property type="entry name" value="PNDRDTASEII"/>
</dbReference>
<keyword evidence="5" id="KW-1185">Reference proteome</keyword>
<dbReference type="InterPro" id="IPR050097">
    <property type="entry name" value="Ferredoxin-NADP_redctase_2"/>
</dbReference>
<keyword evidence="2" id="KW-0560">Oxidoreductase</keyword>
<dbReference type="RefSeq" id="WP_103287542.1">
    <property type="nucleotide sequence ID" value="NZ_LT981265.1"/>
</dbReference>
<evidence type="ECO:0000256" key="2">
    <source>
        <dbReference type="ARBA" id="ARBA00023002"/>
    </source>
</evidence>
<evidence type="ECO:0000313" key="5">
    <source>
        <dbReference type="Proteomes" id="UP000236248"/>
    </source>
</evidence>
<dbReference type="KEGG" id="ncv:NCAV_0448"/>
<dbReference type="Gene3D" id="3.50.50.60">
    <property type="entry name" value="FAD/NAD(P)-binding domain"/>
    <property type="match status" value="2"/>
</dbReference>
<reference evidence="5" key="1">
    <citation type="submission" date="2018-01" db="EMBL/GenBank/DDBJ databases">
        <authorList>
            <person name="Kerou L M."/>
        </authorList>
    </citation>
    <scope>NUCLEOTIDE SEQUENCE [LARGE SCALE GENOMIC DNA]</scope>
    <source>
        <strain evidence="5">SCU2</strain>
    </source>
</reference>
<dbReference type="GO" id="GO:0016491">
    <property type="term" value="F:oxidoreductase activity"/>
    <property type="evidence" value="ECO:0007669"/>
    <property type="project" value="UniProtKB-KW"/>
</dbReference>
<dbReference type="PANTHER" id="PTHR48105">
    <property type="entry name" value="THIOREDOXIN REDUCTASE 1-RELATED-RELATED"/>
    <property type="match status" value="1"/>
</dbReference>
<dbReference type="GeneID" id="41594541"/>
<keyword evidence="1" id="KW-0285">Flavoprotein</keyword>
<protein>
    <recommendedName>
        <fullName evidence="3">FAD/NAD(P)-binding domain-containing protein</fullName>
    </recommendedName>
</protein>
<name>A0A2K5APS2_9ARCH</name>
<dbReference type="InterPro" id="IPR023753">
    <property type="entry name" value="FAD/NAD-binding_dom"/>
</dbReference>
<dbReference type="InterPro" id="IPR036188">
    <property type="entry name" value="FAD/NAD-bd_sf"/>
</dbReference>
<dbReference type="EMBL" id="LT981265">
    <property type="protein sequence ID" value="SPC33642.1"/>
    <property type="molecule type" value="Genomic_DNA"/>
</dbReference>